<comment type="caution">
    <text evidence="1">The sequence shown here is derived from an EMBL/GenBank/DDBJ whole genome shotgun (WGS) entry which is preliminary data.</text>
</comment>
<dbReference type="AlphaFoldDB" id="A0A9X3S5F0"/>
<keyword evidence="2" id="KW-1185">Reference proteome</keyword>
<dbReference type="EMBL" id="JAPDOD010000013">
    <property type="protein sequence ID" value="MDA0161563.1"/>
    <property type="molecule type" value="Genomic_DNA"/>
</dbReference>
<protein>
    <submittedName>
        <fullName evidence="1">Uncharacterized protein</fullName>
    </submittedName>
</protein>
<accession>A0A9X3S5F0</accession>
<proteinExistence type="predicted"/>
<evidence type="ECO:0000313" key="2">
    <source>
        <dbReference type="Proteomes" id="UP001149140"/>
    </source>
</evidence>
<dbReference type="RefSeq" id="WP_270040780.1">
    <property type="nucleotide sequence ID" value="NZ_JAPDOD010000013.1"/>
</dbReference>
<name>A0A9X3S5F0_9ACTN</name>
<evidence type="ECO:0000313" key="1">
    <source>
        <dbReference type="EMBL" id="MDA0161563.1"/>
    </source>
</evidence>
<organism evidence="1 2">
    <name type="scientific">Solirubrobacter ginsenosidimutans</name>
    <dbReference type="NCBI Taxonomy" id="490573"/>
    <lineage>
        <taxon>Bacteria</taxon>
        <taxon>Bacillati</taxon>
        <taxon>Actinomycetota</taxon>
        <taxon>Thermoleophilia</taxon>
        <taxon>Solirubrobacterales</taxon>
        <taxon>Solirubrobacteraceae</taxon>
        <taxon>Solirubrobacter</taxon>
    </lineage>
</organism>
<sequence>MMNALARTVKMVFAGVFLAAGLALGGELAAVGGLMAAACFFGAVV</sequence>
<dbReference type="Proteomes" id="UP001149140">
    <property type="component" value="Unassembled WGS sequence"/>
</dbReference>
<gene>
    <name evidence="1" type="ORF">OM076_14900</name>
</gene>
<reference evidence="1" key="1">
    <citation type="submission" date="2022-10" db="EMBL/GenBank/DDBJ databases">
        <title>The WGS of Solirubrobacter ginsenosidimutans DSM 21036.</title>
        <authorList>
            <person name="Jiang Z."/>
        </authorList>
    </citation>
    <scope>NUCLEOTIDE SEQUENCE</scope>
    <source>
        <strain evidence="1">DSM 21036</strain>
    </source>
</reference>